<protein>
    <submittedName>
        <fullName evidence="1">Uncharacterized protein</fullName>
    </submittedName>
</protein>
<evidence type="ECO:0000313" key="2">
    <source>
        <dbReference type="Proteomes" id="UP000799538"/>
    </source>
</evidence>
<proteinExistence type="predicted"/>
<accession>A0A6A6G250</accession>
<dbReference type="Proteomes" id="UP000799538">
    <property type="component" value="Unassembled WGS sequence"/>
</dbReference>
<sequence>MMFKPKAKGRRLVGVVSARPTIMEITLVLLRARSPSSALVARKLRSRLSPLKMRLMWRLELIRMPRWPTTSL</sequence>
<evidence type="ECO:0000313" key="1">
    <source>
        <dbReference type="EMBL" id="KAF2219673.1"/>
    </source>
</evidence>
<name>A0A6A6G250_9PEZI</name>
<dbReference type="EMBL" id="ML992515">
    <property type="protein sequence ID" value="KAF2219673.1"/>
    <property type="molecule type" value="Genomic_DNA"/>
</dbReference>
<keyword evidence="2" id="KW-1185">Reference proteome</keyword>
<gene>
    <name evidence="1" type="ORF">BDZ85DRAFT_268164</name>
</gene>
<dbReference type="AlphaFoldDB" id="A0A6A6G250"/>
<organism evidence="1 2">
    <name type="scientific">Elsinoe ampelina</name>
    <dbReference type="NCBI Taxonomy" id="302913"/>
    <lineage>
        <taxon>Eukaryota</taxon>
        <taxon>Fungi</taxon>
        <taxon>Dikarya</taxon>
        <taxon>Ascomycota</taxon>
        <taxon>Pezizomycotina</taxon>
        <taxon>Dothideomycetes</taxon>
        <taxon>Dothideomycetidae</taxon>
        <taxon>Myriangiales</taxon>
        <taxon>Elsinoaceae</taxon>
        <taxon>Elsinoe</taxon>
    </lineage>
</organism>
<reference evidence="2" key="1">
    <citation type="journal article" date="2020" name="Stud. Mycol.">
        <title>101 Dothideomycetes genomes: A test case for predicting lifestyles and emergence of pathogens.</title>
        <authorList>
            <person name="Haridas S."/>
            <person name="Albert R."/>
            <person name="Binder M."/>
            <person name="Bloem J."/>
            <person name="LaButti K."/>
            <person name="Salamov A."/>
            <person name="Andreopoulos B."/>
            <person name="Baker S."/>
            <person name="Barry K."/>
            <person name="Bills G."/>
            <person name="Bluhm B."/>
            <person name="Cannon C."/>
            <person name="Castanera R."/>
            <person name="Culley D."/>
            <person name="Daum C."/>
            <person name="Ezra D."/>
            <person name="Gonzalez J."/>
            <person name="Henrissat B."/>
            <person name="Kuo A."/>
            <person name="Liang C."/>
            <person name="Lipzen A."/>
            <person name="Lutzoni F."/>
            <person name="Magnuson J."/>
            <person name="Mondo S."/>
            <person name="Nolan M."/>
            <person name="Ohm R."/>
            <person name="Pangilinan J."/>
            <person name="Park H.-J."/>
            <person name="Ramirez L."/>
            <person name="Alfaro M."/>
            <person name="Sun H."/>
            <person name="Tritt A."/>
            <person name="Yoshinaga Y."/>
            <person name="Zwiers L.-H."/>
            <person name="Turgeon B."/>
            <person name="Goodwin S."/>
            <person name="Spatafora J."/>
            <person name="Crous P."/>
            <person name="Grigoriev I."/>
        </authorList>
    </citation>
    <scope>NUCLEOTIDE SEQUENCE [LARGE SCALE GENOMIC DNA]</scope>
    <source>
        <strain evidence="2">CECT 20119</strain>
    </source>
</reference>